<reference evidence="2 3" key="1">
    <citation type="submission" date="2016-11" db="EMBL/GenBank/DDBJ databases">
        <authorList>
            <person name="Jaros S."/>
            <person name="Januszkiewicz K."/>
            <person name="Wedrychowicz H."/>
        </authorList>
    </citation>
    <scope>NUCLEOTIDE SEQUENCE [LARGE SCALE GENOMIC DNA]</scope>
    <source>
        <strain evidence="2 3">CGMCC 1.12145</strain>
    </source>
</reference>
<name>A0A1K1P0G0_9FLAO</name>
<evidence type="ECO:0000259" key="1">
    <source>
        <dbReference type="Pfam" id="PF06439"/>
    </source>
</evidence>
<gene>
    <name evidence="2" type="ORF">SAMN02927921_01511</name>
</gene>
<dbReference type="AlphaFoldDB" id="A0A1K1P0G0"/>
<feature type="domain" description="3-keto-alpha-glucoside-1,2-lyase/3-keto-2-hydroxy-glucal hydratase" evidence="1">
    <location>
        <begin position="47"/>
        <end position="251"/>
    </location>
</feature>
<proteinExistence type="predicted"/>
<protein>
    <recommendedName>
        <fullName evidence="1">3-keto-alpha-glucoside-1,2-lyase/3-keto-2-hydroxy-glucal hydratase domain-containing protein</fullName>
    </recommendedName>
</protein>
<keyword evidence="3" id="KW-1185">Reference proteome</keyword>
<organism evidence="2 3">
    <name type="scientific">Sinomicrobium oceani</name>
    <dbReference type="NCBI Taxonomy" id="1150368"/>
    <lineage>
        <taxon>Bacteria</taxon>
        <taxon>Pseudomonadati</taxon>
        <taxon>Bacteroidota</taxon>
        <taxon>Flavobacteriia</taxon>
        <taxon>Flavobacteriales</taxon>
        <taxon>Flavobacteriaceae</taxon>
        <taxon>Sinomicrobium</taxon>
    </lineage>
</organism>
<dbReference type="GO" id="GO:0016787">
    <property type="term" value="F:hydrolase activity"/>
    <property type="evidence" value="ECO:0007669"/>
    <property type="project" value="InterPro"/>
</dbReference>
<evidence type="ECO:0000313" key="2">
    <source>
        <dbReference type="EMBL" id="SFW40933.1"/>
    </source>
</evidence>
<sequence>MKTISYFALALTLMAGCKEAGKKNTQDAASKEEKTVTAKDENTNKSEWVSLFDGKTFAGWHGYNSDKISPEWSVQDGAMVLTPDNTNKTGGKNLVTDKDYTDFELSLEWKISEGGNSGVFWGVKEDPELHEPYQTGPEIQVLDNERHPDAKAGKTHQSGALYDMVPPSEDVAKPAGEWNTMVLKIDHRSNEGKVWLNGVEIVKFPVQGEAWKEMVKKSKFDGWKGFGIYETGKIGLQHHGNQVWFRNIKIKEL</sequence>
<dbReference type="Pfam" id="PF06439">
    <property type="entry name" value="3keto-disac_hyd"/>
    <property type="match status" value="1"/>
</dbReference>
<dbReference type="Gene3D" id="2.60.120.560">
    <property type="entry name" value="Exo-inulinase, domain 1"/>
    <property type="match status" value="1"/>
</dbReference>
<dbReference type="EMBL" id="FPJE01000007">
    <property type="protein sequence ID" value="SFW40933.1"/>
    <property type="molecule type" value="Genomic_DNA"/>
</dbReference>
<dbReference type="Proteomes" id="UP000182248">
    <property type="component" value="Unassembled WGS sequence"/>
</dbReference>
<dbReference type="OrthoDB" id="9806233at2"/>
<dbReference type="PROSITE" id="PS51257">
    <property type="entry name" value="PROKAR_LIPOPROTEIN"/>
    <property type="match status" value="1"/>
</dbReference>
<accession>A0A1K1P0G0</accession>
<dbReference type="RefSeq" id="WP_072316754.1">
    <property type="nucleotide sequence ID" value="NZ_FPJE01000007.1"/>
</dbReference>
<dbReference type="STRING" id="1150368.SAMN02927921_01511"/>
<dbReference type="InterPro" id="IPR010496">
    <property type="entry name" value="AL/BT2_dom"/>
</dbReference>
<evidence type="ECO:0000313" key="3">
    <source>
        <dbReference type="Proteomes" id="UP000182248"/>
    </source>
</evidence>